<keyword evidence="3" id="KW-1185">Reference proteome</keyword>
<evidence type="ECO:0000313" key="2">
    <source>
        <dbReference type="EMBL" id="KAH9374577.1"/>
    </source>
</evidence>
<dbReference type="AlphaFoldDB" id="A0A9J6GI61"/>
<comment type="caution">
    <text evidence="2">The sequence shown here is derived from an EMBL/GenBank/DDBJ whole genome shotgun (WGS) entry which is preliminary data.</text>
</comment>
<name>A0A9J6GI61_HAELO</name>
<feature type="chain" id="PRO_5039904312" description="Secreted protein" evidence="1">
    <location>
        <begin position="19"/>
        <end position="104"/>
    </location>
</feature>
<organism evidence="2 3">
    <name type="scientific">Haemaphysalis longicornis</name>
    <name type="common">Bush tick</name>
    <dbReference type="NCBI Taxonomy" id="44386"/>
    <lineage>
        <taxon>Eukaryota</taxon>
        <taxon>Metazoa</taxon>
        <taxon>Ecdysozoa</taxon>
        <taxon>Arthropoda</taxon>
        <taxon>Chelicerata</taxon>
        <taxon>Arachnida</taxon>
        <taxon>Acari</taxon>
        <taxon>Parasitiformes</taxon>
        <taxon>Ixodida</taxon>
        <taxon>Ixodoidea</taxon>
        <taxon>Ixodidae</taxon>
        <taxon>Haemaphysalinae</taxon>
        <taxon>Haemaphysalis</taxon>
    </lineage>
</organism>
<keyword evidence="1" id="KW-0732">Signal</keyword>
<feature type="signal peptide" evidence="1">
    <location>
        <begin position="1"/>
        <end position="18"/>
    </location>
</feature>
<gene>
    <name evidence="2" type="ORF">HPB48_009679</name>
</gene>
<evidence type="ECO:0000256" key="1">
    <source>
        <dbReference type="SAM" id="SignalP"/>
    </source>
</evidence>
<sequence>MRAPFLTQVVLLASITSSLRIFTAARLDPHDCREQTHHTLAGDIPTRPAELPVPVAACSFLLLPRTITGPGIPPCLLRSSRTRSQSGHVTARNADMRAPFLTQV</sequence>
<accession>A0A9J6GI61</accession>
<evidence type="ECO:0008006" key="4">
    <source>
        <dbReference type="Google" id="ProtNLM"/>
    </source>
</evidence>
<evidence type="ECO:0000313" key="3">
    <source>
        <dbReference type="Proteomes" id="UP000821853"/>
    </source>
</evidence>
<protein>
    <recommendedName>
        <fullName evidence="4">Secreted protein</fullName>
    </recommendedName>
</protein>
<dbReference type="EMBL" id="JABSTR010000007">
    <property type="protein sequence ID" value="KAH9374577.1"/>
    <property type="molecule type" value="Genomic_DNA"/>
</dbReference>
<dbReference type="Proteomes" id="UP000821853">
    <property type="component" value="Chromosome 5"/>
</dbReference>
<dbReference type="VEuPathDB" id="VectorBase:HLOH_048089"/>
<proteinExistence type="predicted"/>
<reference evidence="2 3" key="1">
    <citation type="journal article" date="2020" name="Cell">
        <title>Large-Scale Comparative Analyses of Tick Genomes Elucidate Their Genetic Diversity and Vector Capacities.</title>
        <authorList>
            <consortium name="Tick Genome and Microbiome Consortium (TIGMIC)"/>
            <person name="Jia N."/>
            <person name="Wang J."/>
            <person name="Shi W."/>
            <person name="Du L."/>
            <person name="Sun Y."/>
            <person name="Zhan W."/>
            <person name="Jiang J.F."/>
            <person name="Wang Q."/>
            <person name="Zhang B."/>
            <person name="Ji P."/>
            <person name="Bell-Sakyi L."/>
            <person name="Cui X.M."/>
            <person name="Yuan T.T."/>
            <person name="Jiang B.G."/>
            <person name="Yang W.F."/>
            <person name="Lam T.T."/>
            <person name="Chang Q.C."/>
            <person name="Ding S.J."/>
            <person name="Wang X.J."/>
            <person name="Zhu J.G."/>
            <person name="Ruan X.D."/>
            <person name="Zhao L."/>
            <person name="Wei J.T."/>
            <person name="Ye R.Z."/>
            <person name="Que T.C."/>
            <person name="Du C.H."/>
            <person name="Zhou Y.H."/>
            <person name="Cheng J.X."/>
            <person name="Dai P.F."/>
            <person name="Guo W.B."/>
            <person name="Han X.H."/>
            <person name="Huang E.J."/>
            <person name="Li L.F."/>
            <person name="Wei W."/>
            <person name="Gao Y.C."/>
            <person name="Liu J.Z."/>
            <person name="Shao H.Z."/>
            <person name="Wang X."/>
            <person name="Wang C.C."/>
            <person name="Yang T.C."/>
            <person name="Huo Q.B."/>
            <person name="Li W."/>
            <person name="Chen H.Y."/>
            <person name="Chen S.E."/>
            <person name="Zhou L.G."/>
            <person name="Ni X.B."/>
            <person name="Tian J.H."/>
            <person name="Sheng Y."/>
            <person name="Liu T."/>
            <person name="Pan Y.S."/>
            <person name="Xia L.Y."/>
            <person name="Li J."/>
            <person name="Zhao F."/>
            <person name="Cao W.C."/>
        </authorList>
    </citation>
    <scope>NUCLEOTIDE SEQUENCE [LARGE SCALE GENOMIC DNA]</scope>
    <source>
        <strain evidence="2">HaeL-2018</strain>
    </source>
</reference>